<dbReference type="GO" id="GO:0017168">
    <property type="term" value="F:5-oxoprolinase (ATP-hydrolyzing) activity"/>
    <property type="evidence" value="ECO:0007669"/>
    <property type="project" value="TreeGrafter"/>
</dbReference>
<sequence>MDVTEIRVGIDIGGTFTDIVFLTSDGTLWTHKTLSTPSDYSQAILDGVQALLGQTDVTAHQIREVLHGTTVATNAILEGKGAKTGLITTKGFRDILEIRRMRSNRLYDISWQKPKPLVPRAWRREVTERLDHRGEILIPFDDDEARQEVQHLIDAGVESIAVCLLHAYANASHEERVGELLAQAAPGLSVSLSSRVLPEMKEYERTSTTVINAYVQPVVQRYLQAMETHLQSLGVNAPLLMMQSNGGLMPAAAAREAPCTLSNPGQPPG</sequence>
<evidence type="ECO:0000313" key="4">
    <source>
        <dbReference type="Proteomes" id="UP000019141"/>
    </source>
</evidence>
<keyword evidence="4" id="KW-1185">Reference proteome</keyword>
<protein>
    <recommendedName>
        <fullName evidence="5">Hydantoinase/oxoprolinase N-terminal domain-containing protein</fullName>
    </recommendedName>
</protein>
<dbReference type="Pfam" id="PF01968">
    <property type="entry name" value="Hydantoinase_A"/>
    <property type="match status" value="1"/>
</dbReference>
<dbReference type="PANTHER" id="PTHR11365:SF23">
    <property type="entry name" value="HYPOTHETICAL 5-OXOPROLINASE (EUROFUNG)-RELATED"/>
    <property type="match status" value="1"/>
</dbReference>
<dbReference type="HOGENOM" id="CLU_002157_1_1_7"/>
<feature type="domain" description="Hydantoinase A/oxoprolinase" evidence="1">
    <location>
        <begin position="205"/>
        <end position="264"/>
    </location>
</feature>
<dbReference type="PANTHER" id="PTHR11365">
    <property type="entry name" value="5-OXOPROLINASE RELATED"/>
    <property type="match status" value="1"/>
</dbReference>
<dbReference type="Proteomes" id="UP000019141">
    <property type="component" value="Unassembled WGS sequence"/>
</dbReference>
<reference evidence="3 4" key="1">
    <citation type="journal article" date="2014" name="Nature">
        <title>An environmental bacterial taxon with a large and distinct metabolic repertoire.</title>
        <authorList>
            <person name="Wilson M.C."/>
            <person name="Mori T."/>
            <person name="Ruckert C."/>
            <person name="Uria A.R."/>
            <person name="Helf M.J."/>
            <person name="Takada K."/>
            <person name="Gernert C."/>
            <person name="Steffens U.A."/>
            <person name="Heycke N."/>
            <person name="Schmitt S."/>
            <person name="Rinke C."/>
            <person name="Helfrich E.J."/>
            <person name="Brachmann A.O."/>
            <person name="Gurgui C."/>
            <person name="Wakimoto T."/>
            <person name="Kracht M."/>
            <person name="Crusemann M."/>
            <person name="Hentschel U."/>
            <person name="Abe I."/>
            <person name="Matsunaga S."/>
            <person name="Kalinowski J."/>
            <person name="Takeyama H."/>
            <person name="Piel J."/>
        </authorList>
    </citation>
    <scope>NUCLEOTIDE SEQUENCE [LARGE SCALE GENOMIC DNA]</scope>
    <source>
        <strain evidence="4">TSY1</strain>
    </source>
</reference>
<dbReference type="InterPro" id="IPR043129">
    <property type="entry name" value="ATPase_NBD"/>
</dbReference>
<dbReference type="Gene3D" id="3.30.420.40">
    <property type="match status" value="1"/>
</dbReference>
<feature type="domain" description="Hydantoinase/oxoprolinase N-terminal" evidence="2">
    <location>
        <begin position="7"/>
        <end position="182"/>
    </location>
</feature>
<organism evidence="3 4">
    <name type="scientific">Entotheonella factor</name>
    <dbReference type="NCBI Taxonomy" id="1429438"/>
    <lineage>
        <taxon>Bacteria</taxon>
        <taxon>Pseudomonadati</taxon>
        <taxon>Nitrospinota/Tectimicrobiota group</taxon>
        <taxon>Candidatus Tectimicrobiota</taxon>
        <taxon>Candidatus Entotheonellia</taxon>
        <taxon>Candidatus Entotheonellales</taxon>
        <taxon>Candidatus Entotheonellaceae</taxon>
        <taxon>Candidatus Entotheonella</taxon>
    </lineage>
</organism>
<evidence type="ECO:0000313" key="3">
    <source>
        <dbReference type="EMBL" id="ETW95696.1"/>
    </source>
</evidence>
<dbReference type="GO" id="GO:0005829">
    <property type="term" value="C:cytosol"/>
    <property type="evidence" value="ECO:0007669"/>
    <property type="project" value="TreeGrafter"/>
</dbReference>
<dbReference type="Pfam" id="PF05378">
    <property type="entry name" value="Hydant_A_N"/>
    <property type="match status" value="1"/>
</dbReference>
<dbReference type="InterPro" id="IPR002821">
    <property type="entry name" value="Hydantoinase_A"/>
</dbReference>
<evidence type="ECO:0000259" key="1">
    <source>
        <dbReference type="Pfam" id="PF01968"/>
    </source>
</evidence>
<name>W4LEC6_ENTF1</name>
<dbReference type="InterPro" id="IPR008040">
    <property type="entry name" value="Hydant_A_N"/>
</dbReference>
<dbReference type="InterPro" id="IPR045079">
    <property type="entry name" value="Oxoprolinase-like"/>
</dbReference>
<comment type="caution">
    <text evidence="3">The sequence shown here is derived from an EMBL/GenBank/DDBJ whole genome shotgun (WGS) entry which is preliminary data.</text>
</comment>
<accession>W4LEC6</accession>
<evidence type="ECO:0008006" key="5">
    <source>
        <dbReference type="Google" id="ProtNLM"/>
    </source>
</evidence>
<dbReference type="AlphaFoldDB" id="W4LEC6"/>
<dbReference type="PATRIC" id="fig|1429438.4.peg.5630"/>
<dbReference type="SUPFAM" id="SSF53067">
    <property type="entry name" value="Actin-like ATPase domain"/>
    <property type="match status" value="1"/>
</dbReference>
<proteinExistence type="predicted"/>
<gene>
    <name evidence="3" type="ORF">ETSY1_29555</name>
</gene>
<evidence type="ECO:0000259" key="2">
    <source>
        <dbReference type="Pfam" id="PF05378"/>
    </source>
</evidence>
<dbReference type="EMBL" id="AZHW01000884">
    <property type="protein sequence ID" value="ETW95696.1"/>
    <property type="molecule type" value="Genomic_DNA"/>
</dbReference>
<dbReference type="GO" id="GO:0006749">
    <property type="term" value="P:glutathione metabolic process"/>
    <property type="evidence" value="ECO:0007669"/>
    <property type="project" value="TreeGrafter"/>
</dbReference>